<dbReference type="AlphaFoldDB" id="A0A1D9ML06"/>
<evidence type="ECO:0000256" key="2">
    <source>
        <dbReference type="ARBA" id="ARBA00022884"/>
    </source>
</evidence>
<dbReference type="InterPro" id="IPR020930">
    <property type="entry name" value="Ribosomal_uL5_bac-type"/>
</dbReference>
<keyword evidence="1 5" id="KW-0699">rRNA-binding</keyword>
<evidence type="ECO:0000256" key="3">
    <source>
        <dbReference type="ARBA" id="ARBA00022980"/>
    </source>
</evidence>
<dbReference type="Gene3D" id="2.40.240.10">
    <property type="entry name" value="Ribosomal Protein L25, Chain P"/>
    <property type="match status" value="1"/>
</dbReference>
<evidence type="ECO:0000256" key="5">
    <source>
        <dbReference type="HAMAP-Rule" id="MF_01334"/>
    </source>
</evidence>
<evidence type="ECO:0000256" key="6">
    <source>
        <dbReference type="SAM" id="MobiDB-lite"/>
    </source>
</evidence>
<dbReference type="InterPro" id="IPR037121">
    <property type="entry name" value="Ribosomal_bL25_C"/>
</dbReference>
<dbReference type="GO" id="GO:0003735">
    <property type="term" value="F:structural constituent of ribosome"/>
    <property type="evidence" value="ECO:0007669"/>
    <property type="project" value="InterPro"/>
</dbReference>
<feature type="compositionally biased region" description="Acidic residues" evidence="6">
    <location>
        <begin position="185"/>
        <end position="213"/>
    </location>
</feature>
<comment type="subunit">
    <text evidence="5">Part of the 50S ribosomal subunit; part of the 5S rRNA/L5/L18/L25 subcomplex. Contacts the 5S rRNA. Binds to the 5S rRNA independently of L5 and L18.</text>
</comment>
<dbReference type="KEGG" id="avu:BK816_06595"/>
<evidence type="ECO:0000259" key="7">
    <source>
        <dbReference type="Pfam" id="PF01386"/>
    </source>
</evidence>
<dbReference type="InterPro" id="IPR020056">
    <property type="entry name" value="Rbsml_bL25/Gln-tRNA_synth_N"/>
</dbReference>
<dbReference type="Pfam" id="PF01386">
    <property type="entry name" value="Ribosomal_L25p"/>
    <property type="match status" value="1"/>
</dbReference>
<keyword evidence="3 5" id="KW-0689">Ribosomal protein</keyword>
<dbReference type="OrthoDB" id="5242980at2"/>
<dbReference type="RefSeq" id="WP_071164461.1">
    <property type="nucleotide sequence ID" value="NZ_CP017812.1"/>
</dbReference>
<dbReference type="HAMAP" id="MF_01334">
    <property type="entry name" value="Ribosomal_bL25_CTC"/>
    <property type="match status" value="1"/>
</dbReference>
<keyword evidence="2 5" id="KW-0694">RNA-binding</keyword>
<evidence type="ECO:0000259" key="8">
    <source>
        <dbReference type="Pfam" id="PF14693"/>
    </source>
</evidence>
<evidence type="ECO:0000256" key="4">
    <source>
        <dbReference type="ARBA" id="ARBA00023274"/>
    </source>
</evidence>
<feature type="region of interest" description="Disordered" evidence="6">
    <location>
        <begin position="181"/>
        <end position="213"/>
    </location>
</feature>
<evidence type="ECO:0000256" key="1">
    <source>
        <dbReference type="ARBA" id="ARBA00022730"/>
    </source>
</evidence>
<dbReference type="PANTHER" id="PTHR33284:SF1">
    <property type="entry name" value="RIBOSOMAL PROTEIN L25_GLN-TRNA SYNTHETASE, ANTI-CODON-BINDING DOMAIN-CONTAINING PROTEIN"/>
    <property type="match status" value="1"/>
</dbReference>
<comment type="similarity">
    <text evidence="5">Belongs to the bacterial ribosomal protein bL25 family. CTC subfamily.</text>
</comment>
<dbReference type="InterPro" id="IPR011035">
    <property type="entry name" value="Ribosomal_bL25/Gln-tRNA_synth"/>
</dbReference>
<proteinExistence type="inferred from homology"/>
<dbReference type="NCBIfam" id="TIGR00731">
    <property type="entry name" value="bL25_bact_ctc"/>
    <property type="match status" value="1"/>
</dbReference>
<sequence>MALNRLAAQPRSDFGKGFARRTRAAGRVPAVIYSSHLDAPIHVTLPGHEIFMILKGSANAVIQVEIEGGESQLVLVKDVQRHPVTRNLQHVDLLAINRSEKVDVDVAIVLTGESADGTVASLETMTLAVSAPVFEIPETIEISVEGLEDGSVLRVEDLTLPENIETSVDPETVVASVAIPQVELPAEEEGEEGEGEEGAENAEAEEKAEDTEE</sequence>
<evidence type="ECO:0000313" key="10">
    <source>
        <dbReference type="Proteomes" id="UP000176288"/>
    </source>
</evidence>
<keyword evidence="4 5" id="KW-0687">Ribonucleoprotein</keyword>
<dbReference type="InterPro" id="IPR001021">
    <property type="entry name" value="Ribosomal_bL25_long"/>
</dbReference>
<dbReference type="GO" id="GO:0008097">
    <property type="term" value="F:5S rRNA binding"/>
    <property type="evidence" value="ECO:0007669"/>
    <property type="project" value="InterPro"/>
</dbReference>
<reference evidence="9 10" key="1">
    <citation type="submission" date="2016-10" db="EMBL/GenBank/DDBJ databases">
        <title>Actinomyces aegypiusis sp. nov., isolated from the Aegypius monachus in Qinghai Tibet Plateau China.</title>
        <authorList>
            <person name="Wang Y."/>
        </authorList>
    </citation>
    <scope>NUCLEOTIDE SEQUENCE [LARGE SCALE GENOMIC DNA]</scope>
    <source>
        <strain evidence="9 10">VUL4_3</strain>
    </source>
</reference>
<dbReference type="Pfam" id="PF14693">
    <property type="entry name" value="Ribosomal_TL5_C"/>
    <property type="match status" value="1"/>
</dbReference>
<dbReference type="GO" id="GO:0022625">
    <property type="term" value="C:cytosolic large ribosomal subunit"/>
    <property type="evidence" value="ECO:0007669"/>
    <property type="project" value="TreeGrafter"/>
</dbReference>
<protein>
    <recommendedName>
        <fullName evidence="5">Large ribosomal subunit protein bL25</fullName>
    </recommendedName>
    <alternativeName>
        <fullName evidence="5">General stress protein CTC</fullName>
    </alternativeName>
</protein>
<name>A0A1D9ML06_9ACTO</name>
<dbReference type="GO" id="GO:0006412">
    <property type="term" value="P:translation"/>
    <property type="evidence" value="ECO:0007669"/>
    <property type="project" value="UniProtKB-UniRule"/>
</dbReference>
<dbReference type="InterPro" id="IPR029751">
    <property type="entry name" value="Ribosomal_L25_dom"/>
</dbReference>
<dbReference type="Proteomes" id="UP000176288">
    <property type="component" value="Chromosome"/>
</dbReference>
<dbReference type="STRING" id="1912795.BK816_06595"/>
<dbReference type="Gene3D" id="2.170.120.20">
    <property type="entry name" value="Ribosomal protein L25, beta domain"/>
    <property type="match status" value="1"/>
</dbReference>
<gene>
    <name evidence="5" type="primary">rplY</name>
    <name evidence="5" type="synonym">ctc</name>
    <name evidence="9" type="ORF">BK816_06595</name>
</gene>
<feature type="domain" description="Large ribosomal subunit protein bL25 L25" evidence="7">
    <location>
        <begin position="6"/>
        <end position="93"/>
    </location>
</feature>
<organism evidence="9 10">
    <name type="scientific">Boudabousia tangfeifanii</name>
    <dbReference type="NCBI Taxonomy" id="1912795"/>
    <lineage>
        <taxon>Bacteria</taxon>
        <taxon>Bacillati</taxon>
        <taxon>Actinomycetota</taxon>
        <taxon>Actinomycetes</taxon>
        <taxon>Actinomycetales</taxon>
        <taxon>Actinomycetaceae</taxon>
        <taxon>Boudabousia</taxon>
    </lineage>
</organism>
<keyword evidence="10" id="KW-1185">Reference proteome</keyword>
<dbReference type="CDD" id="cd00495">
    <property type="entry name" value="Ribosomal_L25_TL5_CTC"/>
    <property type="match status" value="1"/>
</dbReference>
<dbReference type="InterPro" id="IPR020057">
    <property type="entry name" value="Ribosomal_bL25_b-dom"/>
</dbReference>
<comment type="function">
    <text evidence="5">This is one of the proteins that binds to the 5S RNA in the ribosome where it forms part of the central protuberance.</text>
</comment>
<accession>A0A1D9ML06</accession>
<dbReference type="SUPFAM" id="SSF50715">
    <property type="entry name" value="Ribosomal protein L25-like"/>
    <property type="match status" value="1"/>
</dbReference>
<dbReference type="EMBL" id="CP017812">
    <property type="protein sequence ID" value="AOZ72997.1"/>
    <property type="molecule type" value="Genomic_DNA"/>
</dbReference>
<feature type="domain" description="Large ribosomal subunit protein bL25 beta" evidence="8">
    <location>
        <begin position="101"/>
        <end position="180"/>
    </location>
</feature>
<dbReference type="NCBIfam" id="NF004131">
    <property type="entry name" value="PRK05618.2-1"/>
    <property type="match status" value="1"/>
</dbReference>
<evidence type="ECO:0000313" key="9">
    <source>
        <dbReference type="EMBL" id="AOZ72997.1"/>
    </source>
</evidence>
<dbReference type="PANTHER" id="PTHR33284">
    <property type="entry name" value="RIBOSOMAL PROTEIN L25/GLN-TRNA SYNTHETASE, ANTI-CODON-BINDING DOMAIN-CONTAINING PROTEIN"/>
    <property type="match status" value="1"/>
</dbReference>